<dbReference type="GeneID" id="116159743"/>
<dbReference type="KEGG" id="ppyr:116159743"/>
<dbReference type="Gene3D" id="1.10.150.50">
    <property type="entry name" value="Transcription Factor, Ets-1"/>
    <property type="match status" value="1"/>
</dbReference>
<dbReference type="KEGG" id="ppyr:116167573"/>
<feature type="region of interest" description="Disordered" evidence="1">
    <location>
        <begin position="87"/>
        <end position="107"/>
    </location>
</feature>
<dbReference type="GeneID" id="116167573"/>
<organism evidence="2">
    <name type="scientific">Photinus pyralis</name>
    <name type="common">Common eastern firefly</name>
    <name type="synonym">Lampyris pyralis</name>
    <dbReference type="NCBI Taxonomy" id="7054"/>
    <lineage>
        <taxon>Eukaryota</taxon>
        <taxon>Metazoa</taxon>
        <taxon>Ecdysozoa</taxon>
        <taxon>Arthropoda</taxon>
        <taxon>Hexapoda</taxon>
        <taxon>Insecta</taxon>
        <taxon>Pterygota</taxon>
        <taxon>Neoptera</taxon>
        <taxon>Endopterygota</taxon>
        <taxon>Coleoptera</taxon>
        <taxon>Polyphaga</taxon>
        <taxon>Elateriformia</taxon>
        <taxon>Elateroidea</taxon>
        <taxon>Lampyridae</taxon>
        <taxon>Lampyrinae</taxon>
        <taxon>Photinus</taxon>
    </lineage>
</organism>
<dbReference type="InterPro" id="IPR013761">
    <property type="entry name" value="SAM/pointed_sf"/>
</dbReference>
<dbReference type="KEGG" id="ppyr:116165061"/>
<reference evidence="2" key="1">
    <citation type="journal article" date="2016" name="Sci. Rep.">
        <title>Molecular characterization of firefly nuptial gifts: a multi-omics approach sheds light on postcopulatory sexual selection.</title>
        <authorList>
            <person name="Al-Wathiqui N."/>
            <person name="Fallon T.R."/>
            <person name="South A."/>
            <person name="Weng J.K."/>
            <person name="Lewis S.M."/>
        </authorList>
    </citation>
    <scope>NUCLEOTIDE SEQUENCE</scope>
</reference>
<evidence type="ECO:0000256" key="1">
    <source>
        <dbReference type="SAM" id="MobiDB-lite"/>
    </source>
</evidence>
<evidence type="ECO:0000313" key="2">
    <source>
        <dbReference type="EMBL" id="JAV71363.1"/>
    </source>
</evidence>
<sequence>MDEFVKTKLLEWGFTDLVESFHEQQVDRDVFLCLNLENLKELIPTFGIRIKFWNKYQTFLINEASKENELIYVDSLESPGGGGDDISTDISSTLTASPAPSGSTSSSLLPLDELKESTFIYTQRAALGTPFECNPNVITSDILEALDCEEGKLVIASYGEGKQFMRNKLCELVIRRELKRSTTKRISSERFHYLADQINQLFLHERPEVYYVPYVNNAGKPKAARGKLFNVYLYQRQLLKKFGLLAKKENLTTSEAAPENTDEQTEDILLWLKNNTEPKNQVLDYWKLTTKERANRMVSIDQYFKQYPILRSPLSYHFFEIDFDNTYPNKETVFYVKWPMVAKKIITFAKQKKDAYIKSLLDDYKAIQSDDLDEIFALRVLPLLFNTVNIKTKKVGLHWRPSKIESLNGFIIFVKESSDVQSVLEERQRKLASFKLTTQPVPVVVCKQIDSIESCYVSINTELLKVDTLLKAVDITFKACHVLNAEYSKECDAAWTFLQKYIYDIHTKFDRNYISVNALMSDLGNA</sequence>
<dbReference type="RefSeq" id="XP_031328680.1">
    <property type="nucleotide sequence ID" value="XM_031472820.1"/>
</dbReference>
<evidence type="ECO:0008006" key="3">
    <source>
        <dbReference type="Google" id="ProtNLM"/>
    </source>
</evidence>
<dbReference type="RefSeq" id="XP_031335192.1">
    <property type="nucleotide sequence ID" value="XM_031479332.1"/>
</dbReference>
<proteinExistence type="predicted"/>
<dbReference type="AlphaFoldDB" id="A0A1Y1LCL9"/>
<feature type="compositionally biased region" description="Low complexity" evidence="1">
    <location>
        <begin position="88"/>
        <end position="107"/>
    </location>
</feature>
<dbReference type="EMBL" id="GEZM01059854">
    <property type="protein sequence ID" value="JAV71363.1"/>
    <property type="molecule type" value="Transcribed_RNA"/>
</dbReference>
<name>A0A1Y1LCL9_PHOPY</name>
<dbReference type="GeneID" id="116165061"/>
<protein>
    <recommendedName>
        <fullName evidence="3">SAM domain-containing protein</fullName>
    </recommendedName>
</protein>
<dbReference type="RefSeq" id="XP_031338828.1">
    <property type="nucleotide sequence ID" value="XM_031482968.1"/>
</dbReference>
<accession>A0A1Y1LCL9</accession>
<dbReference type="OrthoDB" id="6780164at2759"/>